<accession>A0ABT2U838</accession>
<dbReference type="InterPro" id="IPR048102">
    <property type="entry name" value="MobP3"/>
</dbReference>
<reference evidence="1 2" key="1">
    <citation type="journal article" date="2021" name="ISME Commun">
        <title>Automated analysis of genomic sequences facilitates high-throughput and comprehensive description of bacteria.</title>
        <authorList>
            <person name="Hitch T.C.A."/>
        </authorList>
    </citation>
    <scope>NUCLEOTIDE SEQUENCE [LARGE SCALE GENOMIC DNA]</scope>
    <source>
        <strain evidence="1 2">Sanger_34</strain>
    </source>
</reference>
<protein>
    <submittedName>
        <fullName evidence="1">Relaxase MobL</fullName>
    </submittedName>
</protein>
<comment type="caution">
    <text evidence="1">The sequence shown here is derived from an EMBL/GenBank/DDBJ whole genome shotgun (WGS) entry which is preliminary data.</text>
</comment>
<dbReference type="Proteomes" id="UP001652397">
    <property type="component" value="Unassembled WGS sequence"/>
</dbReference>
<gene>
    <name evidence="1" type="primary">mobL</name>
    <name evidence="1" type="ORF">OCV66_13555</name>
</gene>
<dbReference type="EMBL" id="JAOQJE010000015">
    <property type="protein sequence ID" value="MCU6790107.1"/>
    <property type="molecule type" value="Genomic_DNA"/>
</dbReference>
<organism evidence="1 2">
    <name type="scientific">Agathobaculum ammoniilyticum</name>
    <dbReference type="NCBI Taxonomy" id="2981778"/>
    <lineage>
        <taxon>Bacteria</taxon>
        <taxon>Bacillati</taxon>
        <taxon>Bacillota</taxon>
        <taxon>Clostridia</taxon>
        <taxon>Eubacteriales</taxon>
        <taxon>Butyricicoccaceae</taxon>
        <taxon>Agathobaculum</taxon>
    </lineage>
</organism>
<proteinExistence type="predicted"/>
<sequence>MEEINGHTGLVWTFVNSLKREDAHRLCYENSESWRRLLLAHQTELAQAMKILPSNFRWYAAFHDKKHHPHIHMMVWSADPQQGFLTEKGIEKMRSQLSNEIFRDELPSLHQQKDLFYSQVRDAAMEAMGRLIWRMETGLYHNPAIAERMDTLAGMLEDHKVKKVYGYLKKPIKAQVNAIVDELAKVPMVAEYYEQWNQSRDEAEQV</sequence>
<dbReference type="Pfam" id="PF18555">
    <property type="entry name" value="MobL"/>
    <property type="match status" value="1"/>
</dbReference>
<keyword evidence="2" id="KW-1185">Reference proteome</keyword>
<dbReference type="RefSeq" id="WP_242977813.1">
    <property type="nucleotide sequence ID" value="NZ_JAOQJE010000015.1"/>
</dbReference>
<name>A0ABT2U838_9FIRM</name>
<evidence type="ECO:0000313" key="1">
    <source>
        <dbReference type="EMBL" id="MCU6790107.1"/>
    </source>
</evidence>
<dbReference type="NCBIfam" id="NF041499">
    <property type="entry name" value="MobP3"/>
    <property type="match status" value="1"/>
</dbReference>
<evidence type="ECO:0000313" key="2">
    <source>
        <dbReference type="Proteomes" id="UP001652397"/>
    </source>
</evidence>
<dbReference type="InterPro" id="IPR041073">
    <property type="entry name" value="MobL"/>
</dbReference>